<evidence type="ECO:0000256" key="11">
    <source>
        <dbReference type="RuleBase" id="RU361219"/>
    </source>
</evidence>
<feature type="transmembrane region" description="Helical" evidence="11">
    <location>
        <begin position="204"/>
        <end position="224"/>
    </location>
</feature>
<dbReference type="PROSITE" id="PS50065">
    <property type="entry name" value="HMG_COA_REDUCTASE_4"/>
    <property type="match status" value="1"/>
</dbReference>
<keyword evidence="8 11" id="KW-0560">Oxidoreductase</keyword>
<dbReference type="InterPro" id="IPR023074">
    <property type="entry name" value="HMG_CoA_Rdtase_cat_sf"/>
</dbReference>
<evidence type="ECO:0000256" key="1">
    <source>
        <dbReference type="ARBA" id="ARBA00004259"/>
    </source>
</evidence>
<dbReference type="GO" id="GO:0004420">
    <property type="term" value="F:hydroxymethylglutaryl-CoA reductase (NADPH) activity"/>
    <property type="evidence" value="ECO:0007669"/>
    <property type="project" value="UniProtKB-EC"/>
</dbReference>
<dbReference type="Gene3D" id="1.10.3270.10">
    <property type="entry name" value="HMGR, N-terminal domain"/>
    <property type="match status" value="1"/>
</dbReference>
<dbReference type="FunFam" id="3.90.770.10:FF:000001">
    <property type="entry name" value="3-hydroxy-3-methylglutaryl coenzyme A reductase"/>
    <property type="match status" value="1"/>
</dbReference>
<protein>
    <recommendedName>
        <fullName evidence="11">3-hydroxy-3-methylglutaryl coenzyme A reductase</fullName>
        <shortName evidence="11">HMG-CoA reductase</shortName>
        <ecNumber evidence="11">1.1.1.34</ecNumber>
    </recommendedName>
</protein>
<dbReference type="NCBIfam" id="TIGR00533">
    <property type="entry name" value="HMG_CoA_R_NADP"/>
    <property type="match status" value="1"/>
</dbReference>
<dbReference type="GO" id="GO:0015936">
    <property type="term" value="P:coenzyme A metabolic process"/>
    <property type="evidence" value="ECO:0007669"/>
    <property type="project" value="InterPro"/>
</dbReference>
<evidence type="ECO:0000256" key="5">
    <source>
        <dbReference type="ARBA" id="ARBA00022824"/>
    </source>
</evidence>
<dbReference type="FunFam" id="3.30.70.420:FF:000001">
    <property type="entry name" value="3-hydroxy-3-methylglutaryl coenzyme A reductase"/>
    <property type="match status" value="1"/>
</dbReference>
<dbReference type="Pfam" id="PF00368">
    <property type="entry name" value="HMG-CoA_red"/>
    <property type="match status" value="1"/>
</dbReference>
<dbReference type="RefSeq" id="XP_003684266.1">
    <property type="nucleotide sequence ID" value="XM_003684218.1"/>
</dbReference>
<dbReference type="Pfam" id="PF12349">
    <property type="entry name" value="Sterol-sensing"/>
    <property type="match status" value="1"/>
</dbReference>
<organism evidence="13 14">
    <name type="scientific">Tetrapisispora phaffii (strain ATCC 24235 / CBS 4417 / NBRC 1672 / NRRL Y-8282 / UCD 70-5)</name>
    <name type="common">Yeast</name>
    <name type="synonym">Fabospora phaffii</name>
    <dbReference type="NCBI Taxonomy" id="1071381"/>
    <lineage>
        <taxon>Eukaryota</taxon>
        <taxon>Fungi</taxon>
        <taxon>Dikarya</taxon>
        <taxon>Ascomycota</taxon>
        <taxon>Saccharomycotina</taxon>
        <taxon>Saccharomycetes</taxon>
        <taxon>Saccharomycetales</taxon>
        <taxon>Saccharomycetaceae</taxon>
        <taxon>Tetrapisispora</taxon>
    </lineage>
</organism>
<dbReference type="InterPro" id="IPR004554">
    <property type="entry name" value="HMG_CoA_Rdtase_eu_arc"/>
</dbReference>
<dbReference type="UniPathway" id="UPA00058">
    <property type="reaction ID" value="UER00103"/>
</dbReference>
<dbReference type="InterPro" id="IPR025583">
    <property type="entry name" value="HMG-CoA_N_dom"/>
</dbReference>
<dbReference type="GO" id="GO:0005789">
    <property type="term" value="C:endoplasmic reticulum membrane"/>
    <property type="evidence" value="ECO:0007669"/>
    <property type="project" value="UniProtKB-SubCell"/>
</dbReference>
<dbReference type="Pfam" id="PF13323">
    <property type="entry name" value="HPIH"/>
    <property type="match status" value="1"/>
</dbReference>
<dbReference type="SUPFAM" id="SSF55035">
    <property type="entry name" value="NAD-binding domain of HMG-CoA reductase"/>
    <property type="match status" value="1"/>
</dbReference>
<dbReference type="PANTHER" id="PTHR10572:SF24">
    <property type="entry name" value="3-HYDROXY-3-METHYLGLUTARYL-COENZYME A REDUCTASE"/>
    <property type="match status" value="1"/>
</dbReference>
<dbReference type="InterPro" id="IPR023076">
    <property type="entry name" value="HMG_CoA_Rdtase_CS"/>
</dbReference>
<evidence type="ECO:0000256" key="2">
    <source>
        <dbReference type="ARBA" id="ARBA00004477"/>
    </source>
</evidence>
<evidence type="ECO:0000259" key="12">
    <source>
        <dbReference type="PROSITE" id="PS50156"/>
    </source>
</evidence>
<comment type="catalytic activity">
    <reaction evidence="11">
        <text>(R)-mevalonate + 2 NADP(+) + CoA = (3S)-3-hydroxy-3-methylglutaryl-CoA + 2 NADPH + 2 H(+)</text>
        <dbReference type="Rhea" id="RHEA:15989"/>
        <dbReference type="ChEBI" id="CHEBI:15378"/>
        <dbReference type="ChEBI" id="CHEBI:36464"/>
        <dbReference type="ChEBI" id="CHEBI:43074"/>
        <dbReference type="ChEBI" id="CHEBI:57287"/>
        <dbReference type="ChEBI" id="CHEBI:57783"/>
        <dbReference type="ChEBI" id="CHEBI:58349"/>
        <dbReference type="EC" id="1.1.1.34"/>
    </reaction>
</comment>
<dbReference type="eggNOG" id="KOG2480">
    <property type="taxonomic scope" value="Eukaryota"/>
</dbReference>
<dbReference type="InterPro" id="IPR000731">
    <property type="entry name" value="SSD"/>
</dbReference>
<evidence type="ECO:0000313" key="13">
    <source>
        <dbReference type="EMBL" id="CCE61832.1"/>
    </source>
</evidence>
<evidence type="ECO:0000256" key="9">
    <source>
        <dbReference type="ARBA" id="ARBA00023136"/>
    </source>
</evidence>
<dbReference type="PRINTS" id="PR00071">
    <property type="entry name" value="HMGCOARDTASE"/>
</dbReference>
<comment type="pathway">
    <text evidence="11">Metabolic intermediate biosynthesis; (R)-mevalonate biosynthesis; (R)-mevalonate from acetyl-CoA: step 3/3.</text>
</comment>
<dbReference type="EMBL" id="HE612857">
    <property type="protein sequence ID" value="CCE61832.1"/>
    <property type="molecule type" value="Genomic_DNA"/>
</dbReference>
<evidence type="ECO:0000256" key="7">
    <source>
        <dbReference type="ARBA" id="ARBA00022989"/>
    </source>
</evidence>
<feature type="transmembrane region" description="Helical" evidence="11">
    <location>
        <begin position="419"/>
        <end position="444"/>
    </location>
</feature>
<dbReference type="OMA" id="CITLMSE"/>
<dbReference type="Proteomes" id="UP000005666">
    <property type="component" value="Chromosome 2"/>
</dbReference>
<dbReference type="PROSITE" id="PS01192">
    <property type="entry name" value="HMG_COA_REDUCTASE_3"/>
    <property type="match status" value="1"/>
</dbReference>
<sequence length="1056" mass="118409">MIIKFKEMYLSFPGLIKIIGSASRTAAEYPIQLIITVLLISMYAYLSTIELLFEDWSSELKGYIMSMDNLKSADTNNYDDWNSKKYENFIKYKGTSSWINIDDQYSKTFGNIYNNDNFHHYYLFNVVIDDEEIETLSLTNLWPNVIQENSTLYILSENNSLNLNDIIGISNNTGWELIDPTPKLNFLELLLQRYNHQNFELKNILTNGTGFLIMAYFQIFYLIINLFLQMKNNGSNFWLGFMALVSSACSIILALFLNWHINGIKTTLTELFTGLPFILVIVGFKHKIMIAKDITKTISLINIIDRKEISKIISDSIINNGTYFLQEYLVSIISFIICSFLCKELKFAKHVCILSACVLSCGLLLTVTFYCAILSLKLELNIIHRDTALNISSWENTNERLNEDPDRGLRNFALKSPKIIRIAKVLLISIIILVNVFELLLIFVRNTKSQIKSSSNIEIPGRKIQDILQLFNQDSKNIVLSVSASYFFHIAKQVHKESWMDFMLIEIYKFISYAIRDKLISKLMLCLLAISCSSNIYLLNVANIHTAQTRKTIHNQRKEAKKEKKHHSVTKLEKIEDVDNKLETPELKCKGLVGDTLAIKKIYSDSHNYLEKNNLKDFQKQDIQKQVTLNKNESSKRQPAISSDDQQVIDEVINGKIPLYSLETYLNDKERAVYIRRKSIAKMANIPILDTELLPYRQYNYERVFGACCENVIGYMPIPVGLIGPLIIDGTVYHIPMATTEGCLVASAMRGCKAVNEGGGLTTVITKDGMSRGPCVQFPSLKRSSECKMWLDSEIGLEKMKVAFNSTSRFARLQNIKTALAGDLLYIRFVTTTGDAMGMNMISNGVEHCLSKMKEEYNWNDLEVISISGNYCTDKKAAAINWIEGRGKSVVAEAIVPGETVRKILKTDVKRLVEVNISKNLIGSAMAGAIGGYNAHAANLVTAVFIAMGQDPAQNVESSNCITLMSEVNGDLKVSVSMPSIEVGTIGGGTVLDAQGAMLDLVGVRGPHLTEPGANARKLASVVASAVLVGELSLISALSSGHLVKSHMALNRSKKV</sequence>
<dbReference type="GO" id="GO:0005635">
    <property type="term" value="C:nuclear envelope"/>
    <property type="evidence" value="ECO:0007669"/>
    <property type="project" value="UniProtKB-SubCell"/>
</dbReference>
<dbReference type="Gene3D" id="3.30.70.420">
    <property type="entry name" value="Hydroxymethylglutaryl-CoA reductase, class I/II, NAD/NADP-binding domain"/>
    <property type="match status" value="1"/>
</dbReference>
<dbReference type="PROSITE" id="PS00066">
    <property type="entry name" value="HMG_COA_REDUCTASE_1"/>
    <property type="match status" value="1"/>
</dbReference>
<gene>
    <name evidence="13" type="primary">TPHA0B01590</name>
    <name evidence="13" type="ordered locus">TPHA_0B01590</name>
</gene>
<dbReference type="OrthoDB" id="310654at2759"/>
<keyword evidence="5 11" id="KW-0256">Endoplasmic reticulum</keyword>
<evidence type="ECO:0000256" key="4">
    <source>
        <dbReference type="ARBA" id="ARBA00022692"/>
    </source>
</evidence>
<dbReference type="KEGG" id="tpf:TPHA_0B01590"/>
<dbReference type="InterPro" id="IPR002202">
    <property type="entry name" value="HMG_CoA_Rdtase"/>
</dbReference>
<dbReference type="InterPro" id="IPR009023">
    <property type="entry name" value="HMG_CoA_Rdtase_NAD(P)-bd_sf"/>
</dbReference>
<dbReference type="PROSITE" id="PS00318">
    <property type="entry name" value="HMG_COA_REDUCTASE_2"/>
    <property type="match status" value="1"/>
</dbReference>
<dbReference type="STRING" id="1071381.G8BPA1"/>
<dbReference type="PANTHER" id="PTHR10572">
    <property type="entry name" value="3-HYDROXY-3-METHYLGLUTARYL-COENZYME A REDUCTASE"/>
    <property type="match status" value="1"/>
</dbReference>
<dbReference type="EC" id="1.1.1.34" evidence="11"/>
<proteinExistence type="inferred from homology"/>
<dbReference type="CDD" id="cd00643">
    <property type="entry name" value="HMG-CoA_reductase_classI"/>
    <property type="match status" value="1"/>
</dbReference>
<dbReference type="InterPro" id="IPR053958">
    <property type="entry name" value="HMGCR/SNAP/NPC1-like_SSD"/>
</dbReference>
<comment type="similarity">
    <text evidence="3 11">Belongs to the HMG-CoA reductase family.</text>
</comment>
<keyword evidence="9 11" id="KW-0472">Membrane</keyword>
<evidence type="ECO:0000256" key="6">
    <source>
        <dbReference type="ARBA" id="ARBA00022857"/>
    </source>
</evidence>
<reference evidence="13 14" key="1">
    <citation type="journal article" date="2011" name="Proc. Natl. Acad. Sci. U.S.A.">
        <title>Evolutionary erosion of yeast sex chromosomes by mating-type switching accidents.</title>
        <authorList>
            <person name="Gordon J.L."/>
            <person name="Armisen D."/>
            <person name="Proux-Wera E."/>
            <person name="Oheigeartaigh S.S."/>
            <person name="Byrne K.P."/>
            <person name="Wolfe K.H."/>
        </authorList>
    </citation>
    <scope>NUCLEOTIDE SEQUENCE [LARGE SCALE GENOMIC DNA]</scope>
    <source>
        <strain evidence="14">ATCC 24235 / CBS 4417 / NBRC 1672 / NRRL Y-8282 / UCD 70-5</strain>
    </source>
</reference>
<name>G8BPA1_TETPH</name>
<dbReference type="FunFam" id="1.10.3270.10:FF:000001">
    <property type="entry name" value="3-hydroxy-3-methylglutaryl coenzyme A reductase"/>
    <property type="match status" value="1"/>
</dbReference>
<dbReference type="GeneID" id="11535039"/>
<feature type="transmembrane region" description="Helical" evidence="11">
    <location>
        <begin position="236"/>
        <end position="259"/>
    </location>
</feature>
<evidence type="ECO:0000256" key="10">
    <source>
        <dbReference type="ARBA" id="ARBA00056313"/>
    </source>
</evidence>
<evidence type="ECO:0000313" key="14">
    <source>
        <dbReference type="Proteomes" id="UP000005666"/>
    </source>
</evidence>
<accession>G8BPA1</accession>
<keyword evidence="14" id="KW-1185">Reference proteome</keyword>
<dbReference type="GO" id="GO:0006696">
    <property type="term" value="P:ergosterol biosynthetic process"/>
    <property type="evidence" value="ECO:0007669"/>
    <property type="project" value="TreeGrafter"/>
</dbReference>
<dbReference type="InterPro" id="IPR023282">
    <property type="entry name" value="HMG_CoA_Rdtase_N"/>
</dbReference>
<dbReference type="GO" id="GO:0005778">
    <property type="term" value="C:peroxisomal membrane"/>
    <property type="evidence" value="ECO:0007669"/>
    <property type="project" value="TreeGrafter"/>
</dbReference>
<dbReference type="AlphaFoldDB" id="G8BPA1"/>
<keyword evidence="4 11" id="KW-0812">Transmembrane</keyword>
<dbReference type="SUPFAM" id="SSF56542">
    <property type="entry name" value="Substrate-binding domain of HMG-CoA reductase"/>
    <property type="match status" value="1"/>
</dbReference>
<dbReference type="InterPro" id="IPR009029">
    <property type="entry name" value="HMG_CoA_Rdtase_sub-bd_dom_sf"/>
</dbReference>
<feature type="transmembrane region" description="Helical" evidence="11">
    <location>
        <begin position="271"/>
        <end position="290"/>
    </location>
</feature>
<comment type="function">
    <text evidence="10">HMG-CoA reductase; part of the first module of ergosterol biosynthesis pathway constitutes by the early steps of the pathway, conserved across all eukaryotes, and which results in the formation of mevalonate from acetyl-coenzyme A (acetyl-CoA). HMG1 and HMG2 catalyze the reduction of hydroxymethylglutaryl-CoA (HMG-CoA) to mevalonate that is the rate-limiting step within the first mosule. The first module starts with the action of the cytosolic acetyl-CoA acetyltransferase ERG10 that catalyzes the formation of acetoacetyl-CoA. The hydroxymethylglutaryl-CoA synthase ERG13 then condenses acetyl-CoA with acetoacetyl-CoA to form HMG-CoA. The rate-limiting step of the early module is the reduction to mevalonate by the 3-hydroxy-3-methylglutaryl-coenzyme A (HMG-CoA) reductases HMG1 and HMG2 which are derived from a single ancestral HMGR gene by gene duplication.</text>
</comment>
<keyword evidence="6 11" id="KW-0521">NADP</keyword>
<dbReference type="GO" id="GO:0008299">
    <property type="term" value="P:isoprenoid biosynthetic process"/>
    <property type="evidence" value="ECO:0007669"/>
    <property type="project" value="InterPro"/>
</dbReference>
<feature type="transmembrane region" description="Helical" evidence="11">
    <location>
        <begin position="519"/>
        <end position="539"/>
    </location>
</feature>
<feature type="transmembrane region" description="Helical" evidence="11">
    <location>
        <begin position="351"/>
        <end position="376"/>
    </location>
</feature>
<evidence type="ECO:0000256" key="3">
    <source>
        <dbReference type="ARBA" id="ARBA00007661"/>
    </source>
</evidence>
<evidence type="ECO:0000256" key="8">
    <source>
        <dbReference type="ARBA" id="ARBA00023002"/>
    </source>
</evidence>
<comment type="subcellular location">
    <subcellularLocation>
        <location evidence="2 11">Endoplasmic reticulum membrane</location>
        <topology evidence="2 11">Multi-pass membrane protein</topology>
    </subcellularLocation>
    <subcellularLocation>
        <location evidence="1">Nucleus envelope</location>
    </subcellularLocation>
</comment>
<feature type="domain" description="SSD" evidence="12">
    <location>
        <begin position="208"/>
        <end position="376"/>
    </location>
</feature>
<dbReference type="PROSITE" id="PS50156">
    <property type="entry name" value="SSD"/>
    <property type="match status" value="1"/>
</dbReference>
<dbReference type="HOGENOM" id="CLU_001734_0_0_1"/>
<dbReference type="Gene3D" id="3.90.770.10">
    <property type="entry name" value="3-hydroxy-3-methylglutaryl-coenzyme A Reductase, Chain A, domain 2"/>
    <property type="match status" value="1"/>
</dbReference>
<keyword evidence="7 11" id="KW-1133">Transmembrane helix</keyword>